<dbReference type="Pfam" id="PF05504">
    <property type="entry name" value="Spore_GerAC"/>
    <property type="match status" value="1"/>
</dbReference>
<dbReference type="RefSeq" id="WP_163942975.1">
    <property type="nucleotide sequence ID" value="NZ_JAAIKC010000001.1"/>
</dbReference>
<evidence type="ECO:0000256" key="6">
    <source>
        <dbReference type="ARBA" id="ARBA00023139"/>
    </source>
</evidence>
<dbReference type="Gene3D" id="3.30.300.210">
    <property type="entry name" value="Nutrient germinant receptor protein C, domain 3"/>
    <property type="match status" value="1"/>
</dbReference>
<protein>
    <submittedName>
        <fullName evidence="10">Ger(X)C family spore germination protein</fullName>
    </submittedName>
</protein>
<evidence type="ECO:0000256" key="1">
    <source>
        <dbReference type="ARBA" id="ARBA00004635"/>
    </source>
</evidence>
<comment type="similarity">
    <text evidence="2">Belongs to the GerABKC lipoprotein family.</text>
</comment>
<organism evidence="10">
    <name type="scientific">Paenibacillus sp. SYP-B3998</name>
    <dbReference type="NCBI Taxonomy" id="2678564"/>
    <lineage>
        <taxon>Bacteria</taxon>
        <taxon>Bacillati</taxon>
        <taxon>Bacillota</taxon>
        <taxon>Bacilli</taxon>
        <taxon>Bacillales</taxon>
        <taxon>Paenibacillaceae</taxon>
        <taxon>Paenibacillus</taxon>
    </lineage>
</organism>
<dbReference type="EMBL" id="JAAIKC010000001">
    <property type="protein sequence ID" value="NEW05737.1"/>
    <property type="molecule type" value="Genomic_DNA"/>
</dbReference>
<evidence type="ECO:0000256" key="3">
    <source>
        <dbReference type="ARBA" id="ARBA00022544"/>
    </source>
</evidence>
<dbReference type="GO" id="GO:0009847">
    <property type="term" value="P:spore germination"/>
    <property type="evidence" value="ECO:0007669"/>
    <property type="project" value="InterPro"/>
</dbReference>
<evidence type="ECO:0000256" key="4">
    <source>
        <dbReference type="ARBA" id="ARBA00022729"/>
    </source>
</evidence>
<proteinExistence type="inferred from homology"/>
<evidence type="ECO:0000259" key="9">
    <source>
        <dbReference type="Pfam" id="PF25198"/>
    </source>
</evidence>
<dbReference type="InterPro" id="IPR057336">
    <property type="entry name" value="GerAC_N"/>
</dbReference>
<dbReference type="Pfam" id="PF25198">
    <property type="entry name" value="Spore_GerAC_N"/>
    <property type="match status" value="1"/>
</dbReference>
<feature type="domain" description="Spore germination GerAC-like C-terminal" evidence="8">
    <location>
        <begin position="195"/>
        <end position="366"/>
    </location>
</feature>
<evidence type="ECO:0000313" key="10">
    <source>
        <dbReference type="EMBL" id="NEW05737.1"/>
    </source>
</evidence>
<reference evidence="10" key="1">
    <citation type="submission" date="2020-02" db="EMBL/GenBank/DDBJ databases">
        <authorList>
            <person name="Shen X.-R."/>
            <person name="Zhang Y.-X."/>
        </authorList>
    </citation>
    <scope>NUCLEOTIDE SEQUENCE</scope>
    <source>
        <strain evidence="10">SYP-B3998</strain>
    </source>
</reference>
<comment type="caution">
    <text evidence="10">The sequence shown here is derived from an EMBL/GenBank/DDBJ whole genome shotgun (WGS) entry which is preliminary data.</text>
</comment>
<evidence type="ECO:0000256" key="2">
    <source>
        <dbReference type="ARBA" id="ARBA00007886"/>
    </source>
</evidence>
<dbReference type="AlphaFoldDB" id="A0A6G3ZWE3"/>
<evidence type="ECO:0000256" key="5">
    <source>
        <dbReference type="ARBA" id="ARBA00023136"/>
    </source>
</evidence>
<feature type="domain" description="Spore germination protein N-terminal" evidence="9">
    <location>
        <begin position="20"/>
        <end position="184"/>
    </location>
</feature>
<sequence>MKRFIIGLVALSLLITGCVDQINIEDVSLSLLIGIDLDENNNLIFSTSSPVFNKEAKIKEEEYTSQATTMRKSRDKDDQTFIGLTTGGKAQVILVGKRVMQHNNWFQLLEPFFRDAKNTLNVRIVMVDGPAYEVVQYAPKDKPRLPLYLSKLIDTANRRNINVKTTLESLRRLTLEKGITASVTELHKDGKLIVTGTALLEESGKYKFSIGPDETRLLRILQDETKGEFPFTYKAIGKPKEGVFPNNAYSFSAQKISVKTKTGFKENKFKFDMDVKMRVVLTERLFPLDVRTEADKLERDMEQHLKKGFNGLISKIQGAKIDPIGMGLYARAYEYSHWKSVQDKWGEAFSDAEVNVKVKVIIASMGPTK</sequence>
<accession>A0A6G3ZWE3</accession>
<keyword evidence="7" id="KW-0449">Lipoprotein</keyword>
<gene>
    <name evidence="10" type="ORF">GK047_06855</name>
</gene>
<evidence type="ECO:0000256" key="7">
    <source>
        <dbReference type="ARBA" id="ARBA00023288"/>
    </source>
</evidence>
<dbReference type="NCBIfam" id="TIGR02887">
    <property type="entry name" value="spore_ger_x_C"/>
    <property type="match status" value="1"/>
</dbReference>
<dbReference type="PANTHER" id="PTHR35789">
    <property type="entry name" value="SPORE GERMINATION PROTEIN B3"/>
    <property type="match status" value="1"/>
</dbReference>
<name>A0A6G3ZWE3_9BACL</name>
<dbReference type="InterPro" id="IPR038501">
    <property type="entry name" value="Spore_GerAC_C_sf"/>
</dbReference>
<evidence type="ECO:0000259" key="8">
    <source>
        <dbReference type="Pfam" id="PF05504"/>
    </source>
</evidence>
<dbReference type="PANTHER" id="PTHR35789:SF1">
    <property type="entry name" value="SPORE GERMINATION PROTEIN B3"/>
    <property type="match status" value="1"/>
</dbReference>
<keyword evidence="4" id="KW-0732">Signal</keyword>
<keyword evidence="5" id="KW-0472">Membrane</keyword>
<dbReference type="PROSITE" id="PS51257">
    <property type="entry name" value="PROKAR_LIPOPROTEIN"/>
    <property type="match status" value="1"/>
</dbReference>
<dbReference type="GO" id="GO:0016020">
    <property type="term" value="C:membrane"/>
    <property type="evidence" value="ECO:0007669"/>
    <property type="project" value="UniProtKB-SubCell"/>
</dbReference>
<keyword evidence="3" id="KW-0309">Germination</keyword>
<dbReference type="InterPro" id="IPR008844">
    <property type="entry name" value="Spore_GerAC-like"/>
</dbReference>
<dbReference type="InterPro" id="IPR046953">
    <property type="entry name" value="Spore_GerAC-like_C"/>
</dbReference>
<keyword evidence="6" id="KW-0564">Palmitate</keyword>
<comment type="subcellular location">
    <subcellularLocation>
        <location evidence="1">Membrane</location>
        <topology evidence="1">Lipid-anchor</topology>
    </subcellularLocation>
</comment>